<dbReference type="InterPro" id="IPR029068">
    <property type="entry name" value="Glyas_Bleomycin-R_OHBP_Dase"/>
</dbReference>
<dbReference type="AlphaFoldDB" id="A0A0F5YM85"/>
<reference evidence="1 2" key="1">
    <citation type="submission" date="2015-06" db="EMBL/GenBank/DDBJ databases">
        <title>Draft genome assembly of filamentous brackish cyanobacterium Limnoraphis robusta strain CS-951.</title>
        <authorList>
            <person name="Willis A."/>
            <person name="Parks M."/>
            <person name="Burford M.A."/>
        </authorList>
    </citation>
    <scope>NUCLEOTIDE SEQUENCE [LARGE SCALE GENOMIC DNA]</scope>
    <source>
        <strain evidence="1 2">CS-951</strain>
    </source>
</reference>
<dbReference type="Gene3D" id="3.10.180.10">
    <property type="entry name" value="2,3-Dihydroxybiphenyl 1,2-Dioxygenase, domain 1"/>
    <property type="match status" value="1"/>
</dbReference>
<gene>
    <name evidence="1" type="ORF">WN50_00890</name>
</gene>
<comment type="caution">
    <text evidence="1">The sequence shown here is derived from an EMBL/GenBank/DDBJ whole genome shotgun (WGS) entry which is preliminary data.</text>
</comment>
<dbReference type="SUPFAM" id="SSF54593">
    <property type="entry name" value="Glyoxalase/Bleomycin resistance protein/Dihydroxybiphenyl dioxygenase"/>
    <property type="match status" value="1"/>
</dbReference>
<evidence type="ECO:0000313" key="1">
    <source>
        <dbReference type="EMBL" id="KKD39878.1"/>
    </source>
</evidence>
<name>A0A0F5YM85_9CYAN</name>
<sequence length="128" mass="14182">MVVHCFNAFVTLAATDIQVLVEFYSQLLGIQPQSSIPEIYTEFQLPGLKLGIFQPKSTQVSEFIHQANTGISLCLEVMNLEEAIAMLSHLGYPPPGDILTASHGREIYAYDPMGNRLILHQSFGNQNC</sequence>
<protein>
    <submittedName>
        <fullName evidence="1">Glyoxalase</fullName>
    </submittedName>
</protein>
<dbReference type="Proteomes" id="UP000033607">
    <property type="component" value="Unassembled WGS sequence"/>
</dbReference>
<proteinExistence type="predicted"/>
<dbReference type="RefSeq" id="WP_046276608.1">
    <property type="nucleotide sequence ID" value="NZ_LATL02000253.1"/>
</dbReference>
<organism evidence="1 2">
    <name type="scientific">Limnoraphis robusta CS-951</name>
    <dbReference type="NCBI Taxonomy" id="1637645"/>
    <lineage>
        <taxon>Bacteria</taxon>
        <taxon>Bacillati</taxon>
        <taxon>Cyanobacteriota</taxon>
        <taxon>Cyanophyceae</taxon>
        <taxon>Oscillatoriophycideae</taxon>
        <taxon>Oscillatoriales</taxon>
        <taxon>Sirenicapillariaceae</taxon>
        <taxon>Limnoraphis</taxon>
    </lineage>
</organism>
<dbReference type="EMBL" id="LATL02000253">
    <property type="protein sequence ID" value="KKD39878.1"/>
    <property type="molecule type" value="Genomic_DNA"/>
</dbReference>
<dbReference type="OrthoDB" id="458060at2"/>
<evidence type="ECO:0000313" key="2">
    <source>
        <dbReference type="Proteomes" id="UP000033607"/>
    </source>
</evidence>
<accession>A0A0F5YM85</accession>